<dbReference type="RefSeq" id="WP_090496844.1">
    <property type="nucleotide sequence ID" value="NZ_FNCH01000002.1"/>
</dbReference>
<keyword evidence="2" id="KW-1185">Reference proteome</keyword>
<dbReference type="AlphaFoldDB" id="A0A1G7PWF5"/>
<evidence type="ECO:0000313" key="1">
    <source>
        <dbReference type="EMBL" id="SDF90563.1"/>
    </source>
</evidence>
<name>A0A1G7PWF5_9SPHI</name>
<dbReference type="Proteomes" id="UP000199643">
    <property type="component" value="Unassembled WGS sequence"/>
</dbReference>
<reference evidence="2" key="1">
    <citation type="submission" date="2016-10" db="EMBL/GenBank/DDBJ databases">
        <authorList>
            <person name="Varghese N."/>
            <person name="Submissions S."/>
        </authorList>
    </citation>
    <scope>NUCLEOTIDE SEQUENCE [LARGE SCALE GENOMIC DNA]</scope>
    <source>
        <strain evidence="2">DSM 17933</strain>
    </source>
</reference>
<dbReference type="EMBL" id="FNCH01000002">
    <property type="protein sequence ID" value="SDF90563.1"/>
    <property type="molecule type" value="Genomic_DNA"/>
</dbReference>
<dbReference type="STRING" id="405671.SAMN05421827_10266"/>
<accession>A0A1G7PWF5</accession>
<dbReference type="OrthoDB" id="6966152at2"/>
<evidence type="ECO:0000313" key="2">
    <source>
        <dbReference type="Proteomes" id="UP000199643"/>
    </source>
</evidence>
<organism evidence="1 2">
    <name type="scientific">Pedobacter terrae</name>
    <dbReference type="NCBI Taxonomy" id="405671"/>
    <lineage>
        <taxon>Bacteria</taxon>
        <taxon>Pseudomonadati</taxon>
        <taxon>Bacteroidota</taxon>
        <taxon>Sphingobacteriia</taxon>
        <taxon>Sphingobacteriales</taxon>
        <taxon>Sphingobacteriaceae</taxon>
        <taxon>Pedobacter</taxon>
    </lineage>
</organism>
<protein>
    <submittedName>
        <fullName evidence="1">Uncharacterized protein</fullName>
    </submittedName>
</protein>
<proteinExistence type="predicted"/>
<gene>
    <name evidence="1" type="ORF">SAMN05421827_10266</name>
</gene>
<sequence length="92" mass="11250">MPDETGKKHLKRYDKKDKYLTIDITVGLEKYKKLYKIEQRHELGHVIYGNLRDALNKYKFVKFDSDFFKDFKNWCNEIGWLMDEVDYCIMDE</sequence>